<feature type="chain" id="PRO_5018037927" description="DUF1217 domain-containing protein" evidence="1">
    <location>
        <begin position="20"/>
        <end position="105"/>
    </location>
</feature>
<organism evidence="2 3">
    <name type="scientific">Rhodophyticola porphyridii</name>
    <dbReference type="NCBI Taxonomy" id="1852017"/>
    <lineage>
        <taxon>Bacteria</taxon>
        <taxon>Pseudomonadati</taxon>
        <taxon>Pseudomonadota</taxon>
        <taxon>Alphaproteobacteria</taxon>
        <taxon>Rhodobacterales</taxon>
        <taxon>Roseobacteraceae</taxon>
        <taxon>Rhodophyticola</taxon>
    </lineage>
</organism>
<dbReference type="Proteomes" id="UP000281343">
    <property type="component" value="Unassembled WGS sequence"/>
</dbReference>
<reference evidence="2 3" key="1">
    <citation type="submission" date="2018-10" db="EMBL/GenBank/DDBJ databases">
        <authorList>
            <person name="Jung H.S."/>
            <person name="Jeon C.O."/>
        </authorList>
    </citation>
    <scope>NUCLEOTIDE SEQUENCE [LARGE SCALE GENOMIC DNA]</scope>
    <source>
        <strain evidence="2 3">MA-7-27</strain>
    </source>
</reference>
<protein>
    <recommendedName>
        <fullName evidence="4">DUF1217 domain-containing protein</fullName>
    </recommendedName>
</protein>
<keyword evidence="1" id="KW-0732">Signal</keyword>
<accession>A0A3L9Y1Z9</accession>
<dbReference type="RefSeq" id="WP_121897637.1">
    <property type="nucleotide sequence ID" value="NZ_RCNT01000003.1"/>
</dbReference>
<evidence type="ECO:0008006" key="4">
    <source>
        <dbReference type="Google" id="ProtNLM"/>
    </source>
</evidence>
<evidence type="ECO:0000313" key="2">
    <source>
        <dbReference type="EMBL" id="RMA42851.1"/>
    </source>
</evidence>
<dbReference type="AlphaFoldDB" id="A0A3L9Y1Z9"/>
<feature type="signal peptide" evidence="1">
    <location>
        <begin position="1"/>
        <end position="19"/>
    </location>
</feature>
<proteinExistence type="predicted"/>
<name>A0A3L9Y1Z9_9RHOB</name>
<dbReference type="OrthoDB" id="7877136at2"/>
<gene>
    <name evidence="2" type="ORF">D9R08_08765</name>
</gene>
<evidence type="ECO:0000313" key="3">
    <source>
        <dbReference type="Proteomes" id="UP000281343"/>
    </source>
</evidence>
<keyword evidence="3" id="KW-1185">Reference proteome</keyword>
<evidence type="ECO:0000256" key="1">
    <source>
        <dbReference type="SAM" id="SignalP"/>
    </source>
</evidence>
<sequence length="105" mass="10685">MILPLGAALAVTLALPAVANDAQLAASLGVEPGAYTTAELIQLSNAMSDDNAIAIRHILQDGPETVSTQNRSANGGNAQLAAYLGVNPADYTTAELAAMYIDATD</sequence>
<dbReference type="EMBL" id="RCNT01000003">
    <property type="protein sequence ID" value="RMA42851.1"/>
    <property type="molecule type" value="Genomic_DNA"/>
</dbReference>
<comment type="caution">
    <text evidence="2">The sequence shown here is derived from an EMBL/GenBank/DDBJ whole genome shotgun (WGS) entry which is preliminary data.</text>
</comment>